<reference evidence="3 4" key="1">
    <citation type="submission" date="2015-09" db="EMBL/GenBank/DDBJ databases">
        <authorList>
            <consortium name="Pathogen Informatics"/>
        </authorList>
    </citation>
    <scope>NUCLEOTIDE SEQUENCE [LARGE SCALE GENOMIC DNA]</scope>
    <source>
        <strain evidence="3 4">2789STDY5834908</strain>
    </source>
</reference>
<evidence type="ECO:0000313" key="3">
    <source>
        <dbReference type="EMBL" id="CUQ13722.1"/>
    </source>
</evidence>
<dbReference type="Proteomes" id="UP000095564">
    <property type="component" value="Unassembled WGS sequence"/>
</dbReference>
<dbReference type="InterPro" id="IPR001296">
    <property type="entry name" value="Glyco_trans_1"/>
</dbReference>
<organism evidence="3 4">
    <name type="scientific">Anaerostipes hadrus</name>
    <dbReference type="NCBI Taxonomy" id="649756"/>
    <lineage>
        <taxon>Bacteria</taxon>
        <taxon>Bacillati</taxon>
        <taxon>Bacillota</taxon>
        <taxon>Clostridia</taxon>
        <taxon>Lachnospirales</taxon>
        <taxon>Lachnospiraceae</taxon>
        <taxon>Anaerostipes</taxon>
    </lineage>
</organism>
<dbReference type="Pfam" id="PF13439">
    <property type="entry name" value="Glyco_transf_4"/>
    <property type="match status" value="1"/>
</dbReference>
<name>A0A174TV17_ANAHA</name>
<dbReference type="InterPro" id="IPR028098">
    <property type="entry name" value="Glyco_trans_4-like_N"/>
</dbReference>
<dbReference type="Pfam" id="PF00534">
    <property type="entry name" value="Glycos_transf_1"/>
    <property type="match status" value="1"/>
</dbReference>
<proteinExistence type="predicted"/>
<protein>
    <submittedName>
        <fullName evidence="3">Lipopolysaccharide core biosynthesis protein rfaG</fullName>
        <ecNumber evidence="3">2.4.-.-</ecNumber>
    </submittedName>
</protein>
<dbReference type="RefSeq" id="WP_172675713.1">
    <property type="nucleotide sequence ID" value="NZ_CZAU01000044.1"/>
</dbReference>
<dbReference type="AlphaFoldDB" id="A0A174TV17"/>
<gene>
    <name evidence="3" type="primary">rfaG</name>
    <name evidence="3" type="ORF">ERS852520_03161</name>
</gene>
<dbReference type="PANTHER" id="PTHR45947">
    <property type="entry name" value="SULFOQUINOVOSYL TRANSFERASE SQD2"/>
    <property type="match status" value="1"/>
</dbReference>
<dbReference type="Gene3D" id="3.40.50.2000">
    <property type="entry name" value="Glycogen Phosphorylase B"/>
    <property type="match status" value="2"/>
</dbReference>
<dbReference type="EMBL" id="CZAU01000044">
    <property type="protein sequence ID" value="CUQ13722.1"/>
    <property type="molecule type" value="Genomic_DNA"/>
</dbReference>
<dbReference type="CDD" id="cd03812">
    <property type="entry name" value="GT4_CapH-like"/>
    <property type="match status" value="1"/>
</dbReference>
<dbReference type="SUPFAM" id="SSF53756">
    <property type="entry name" value="UDP-Glycosyltransferase/glycogen phosphorylase"/>
    <property type="match status" value="1"/>
</dbReference>
<dbReference type="InterPro" id="IPR050194">
    <property type="entry name" value="Glycosyltransferase_grp1"/>
</dbReference>
<sequence>MKILQIVGEIDGGGVASVVLNYLKCIDVKKIEVHILALKKDDKKQQLMQKDFEELGCKIIYIEHRNKGYIRHFKMFKKILEHEKYDIVHCHFGIWSMPYLVIAKQLGIKCRIAHSHVTMSEYSKKKNIILAFFKPILRNVTTHKFACGKDAGEYLWGKHSKFYIMRNAIDTCRFKYSEVIRNEIRDELNIKRNEIVIGHIGRFSNQKNHEFIIDLAQSLRDSGQMNIKFVLVGDGEKFEKIKTQVKEMRLDSKICLLGLRDDVERIMQSFDIFILPSFYEGFPVVGVEAQSNGLPVLFSDLITKEVKLLDSTEYLTVNDDLSIEIWGKEIKKIISKLNSADRENKDDIVKKLGYDIKIESRKLGKFYENIIK</sequence>
<dbReference type="GO" id="GO:0016757">
    <property type="term" value="F:glycosyltransferase activity"/>
    <property type="evidence" value="ECO:0007669"/>
    <property type="project" value="UniProtKB-KW"/>
</dbReference>
<evidence type="ECO:0000259" key="2">
    <source>
        <dbReference type="Pfam" id="PF13439"/>
    </source>
</evidence>
<evidence type="ECO:0000313" key="4">
    <source>
        <dbReference type="Proteomes" id="UP000095564"/>
    </source>
</evidence>
<feature type="domain" description="Glycosyltransferase subfamily 4-like N-terminal" evidence="2">
    <location>
        <begin position="13"/>
        <end position="171"/>
    </location>
</feature>
<keyword evidence="3" id="KW-0328">Glycosyltransferase</keyword>
<accession>A0A174TV17</accession>
<dbReference type="PANTHER" id="PTHR45947:SF3">
    <property type="entry name" value="SULFOQUINOVOSYL TRANSFERASE SQD2"/>
    <property type="match status" value="1"/>
</dbReference>
<feature type="domain" description="Glycosyl transferase family 1" evidence="1">
    <location>
        <begin position="181"/>
        <end position="335"/>
    </location>
</feature>
<dbReference type="EC" id="2.4.-.-" evidence="3"/>
<evidence type="ECO:0000259" key="1">
    <source>
        <dbReference type="Pfam" id="PF00534"/>
    </source>
</evidence>
<keyword evidence="3" id="KW-0808">Transferase</keyword>